<evidence type="ECO:0000313" key="7">
    <source>
        <dbReference type="EMBL" id="CAB4992466.1"/>
    </source>
</evidence>
<dbReference type="EMBL" id="CAFBMT010000004">
    <property type="protein sequence ID" value="CAB4921205.1"/>
    <property type="molecule type" value="Genomic_DNA"/>
</dbReference>
<dbReference type="InterPro" id="IPR001223">
    <property type="entry name" value="Glyco_hydro18_cat"/>
</dbReference>
<dbReference type="PANTHER" id="PTHR46066:SF2">
    <property type="entry name" value="CHITINASE DOMAIN-CONTAINING PROTEIN 1"/>
    <property type="match status" value="1"/>
</dbReference>
<name>A0A6J6S3U9_9ZZZZ</name>
<evidence type="ECO:0000259" key="1">
    <source>
        <dbReference type="PROSITE" id="PS51910"/>
    </source>
</evidence>
<gene>
    <name evidence="3" type="ORF">UFOPK2656_01996</name>
    <name evidence="4" type="ORF">UFOPK3099_01525</name>
    <name evidence="5" type="ORF">UFOPK3267_00097</name>
    <name evidence="6" type="ORF">UFOPK3651_00864</name>
    <name evidence="7" type="ORF">UFOPK3931_01561</name>
    <name evidence="2" type="ORF">UFOPK4189_00961</name>
</gene>
<evidence type="ECO:0000313" key="2">
    <source>
        <dbReference type="EMBL" id="CAB4363180.1"/>
    </source>
</evidence>
<feature type="domain" description="GH18" evidence="1">
    <location>
        <begin position="36"/>
        <end position="413"/>
    </location>
</feature>
<dbReference type="PANTHER" id="PTHR46066">
    <property type="entry name" value="CHITINASE DOMAIN-CONTAINING PROTEIN 1 FAMILY MEMBER"/>
    <property type="match status" value="1"/>
</dbReference>
<evidence type="ECO:0000313" key="6">
    <source>
        <dbReference type="EMBL" id="CAB4921205.1"/>
    </source>
</evidence>
<dbReference type="InterPro" id="IPR011583">
    <property type="entry name" value="Chitinase_II/V-like_cat"/>
</dbReference>
<dbReference type="SMART" id="SM00636">
    <property type="entry name" value="Glyco_18"/>
    <property type="match status" value="1"/>
</dbReference>
<dbReference type="Gene3D" id="3.20.20.80">
    <property type="entry name" value="Glycosidases"/>
    <property type="match status" value="1"/>
</dbReference>
<dbReference type="EMBL" id="CAFBOL010000038">
    <property type="protein sequence ID" value="CAB4992466.1"/>
    <property type="molecule type" value="Genomic_DNA"/>
</dbReference>
<dbReference type="AlphaFoldDB" id="A0A6J6S3U9"/>
<dbReference type="GO" id="GO:0008061">
    <property type="term" value="F:chitin binding"/>
    <property type="evidence" value="ECO:0007669"/>
    <property type="project" value="InterPro"/>
</dbReference>
<accession>A0A6J6S3U9</accession>
<organism evidence="3">
    <name type="scientific">freshwater metagenome</name>
    <dbReference type="NCBI Taxonomy" id="449393"/>
    <lineage>
        <taxon>unclassified sequences</taxon>
        <taxon>metagenomes</taxon>
        <taxon>ecological metagenomes</taxon>
    </lineage>
</organism>
<dbReference type="Gene3D" id="3.10.50.10">
    <property type="match status" value="1"/>
</dbReference>
<dbReference type="GO" id="GO:0005975">
    <property type="term" value="P:carbohydrate metabolic process"/>
    <property type="evidence" value="ECO:0007669"/>
    <property type="project" value="InterPro"/>
</dbReference>
<dbReference type="Pfam" id="PF00704">
    <property type="entry name" value="Glyco_hydro_18"/>
    <property type="match status" value="1"/>
</dbReference>
<dbReference type="InterPro" id="IPR029070">
    <property type="entry name" value="Chitinase_insertion_sf"/>
</dbReference>
<evidence type="ECO:0000313" key="3">
    <source>
        <dbReference type="EMBL" id="CAB4729383.1"/>
    </source>
</evidence>
<evidence type="ECO:0000313" key="4">
    <source>
        <dbReference type="EMBL" id="CAB4823458.1"/>
    </source>
</evidence>
<dbReference type="EMBL" id="CAFAAV010000113">
    <property type="protein sequence ID" value="CAB4823458.1"/>
    <property type="molecule type" value="Genomic_DNA"/>
</dbReference>
<dbReference type="SUPFAM" id="SSF51445">
    <property type="entry name" value="(Trans)glycosidases"/>
    <property type="match status" value="1"/>
</dbReference>
<dbReference type="InterPro" id="IPR017853">
    <property type="entry name" value="GH"/>
</dbReference>
<dbReference type="EMBL" id="CAEZYF010000012">
    <property type="protein sequence ID" value="CAB4729383.1"/>
    <property type="molecule type" value="Genomic_DNA"/>
</dbReference>
<sequence>MSTIAAPHRTHRVRTIALGVVAMLAMSSCQPNRFISGWIPYWGGTKSRAAITDASTTTLFSEASLFWYGARGDGTVTLNGTQGNLTTTVNALRAQGLPVIPTVVDGTAPGTMSGILANSVQRANHISQLVALVTTKGYDGVDLDYEVFAYNKSQIAIWSTIKPNWIAFVSQLAAELHVRGKVLSVTVPPVWNSGASGYTVYAQAEIAPWVDRLRLMVYDWSVSTPGPIAPMSWVNSVIAYSSSVVPVSKLQLGVPAYGRHWAVKKNAADVCSTAMVFNDAITLPEVGPLAASHGVTPVRDSYGELTFSWVESSAGEQVVTSTPPGYATSGSIAANVNSPTGEVLGRAQRVNPNIPANCTVQHTVHVPDATSIRQRADAALAAHWSGIAIWALGYETSEVYSALATVSAQRPNTTPPITIDTPITFTSPTPTGSTTTISGIAYHGEFDLSVPVRITVTRQFNGDTATVTKLARESRSGLPAGVGPFHGFSQSWFLAPDTYTLCVTQLGWGGTTLQSDCSQTFTVIAG</sequence>
<evidence type="ECO:0000313" key="5">
    <source>
        <dbReference type="EMBL" id="CAB4846094.1"/>
    </source>
</evidence>
<dbReference type="EMBL" id="CAESGF010000004">
    <property type="protein sequence ID" value="CAB4363180.1"/>
    <property type="molecule type" value="Genomic_DNA"/>
</dbReference>
<dbReference type="EMBL" id="CAFBIY010000003">
    <property type="protein sequence ID" value="CAB4846094.1"/>
    <property type="molecule type" value="Genomic_DNA"/>
</dbReference>
<proteinExistence type="predicted"/>
<protein>
    <submittedName>
        <fullName evidence="3">Unannotated protein</fullName>
    </submittedName>
</protein>
<dbReference type="PROSITE" id="PS51910">
    <property type="entry name" value="GH18_2"/>
    <property type="match status" value="1"/>
</dbReference>
<reference evidence="3" key="1">
    <citation type="submission" date="2020-05" db="EMBL/GenBank/DDBJ databases">
        <authorList>
            <person name="Chiriac C."/>
            <person name="Salcher M."/>
            <person name="Ghai R."/>
            <person name="Kavagutti S V."/>
        </authorList>
    </citation>
    <scope>NUCLEOTIDE SEQUENCE</scope>
</reference>